<dbReference type="AlphaFoldDB" id="A0AAW8NS09"/>
<protein>
    <submittedName>
        <fullName evidence="3">Glycosyltransferase</fullName>
        <ecNumber evidence="3">2.4.-.-</ecNumber>
    </submittedName>
</protein>
<reference evidence="3" key="2">
    <citation type="submission" date="2022-11" db="EMBL/GenBank/DDBJ databases">
        <title>Prophages regulate Shewanella fidelis motility and biofilm formation: implications for gut colonization dynamics in Ciona robusta.</title>
        <authorList>
            <person name="Natarajan O."/>
            <person name="Gibboney S.L."/>
            <person name="Young M.N."/>
            <person name="Lim S.J."/>
            <person name="Pluta N."/>
            <person name="Atkinson C.G.F."/>
            <person name="Leigh B.A."/>
            <person name="Liberti A."/>
            <person name="Kees E."/>
            <person name="Breitbart M."/>
            <person name="Gralnick J."/>
            <person name="Dishaw L.J."/>
        </authorList>
    </citation>
    <scope>NUCLEOTIDE SEQUENCE</scope>
    <source>
        <strain evidence="3">3313</strain>
    </source>
</reference>
<evidence type="ECO:0000313" key="5">
    <source>
        <dbReference type="Proteomes" id="UP001259340"/>
    </source>
</evidence>
<dbReference type="GO" id="GO:0016757">
    <property type="term" value="F:glycosyltransferase activity"/>
    <property type="evidence" value="ECO:0007669"/>
    <property type="project" value="UniProtKB-KW"/>
</dbReference>
<dbReference type="Gene3D" id="3.90.550.10">
    <property type="entry name" value="Spore Coat Polysaccharide Biosynthesis Protein SpsA, Chain A"/>
    <property type="match status" value="1"/>
</dbReference>
<name>A0AAW8NS09_9GAMM</name>
<sequence length="315" mass="35743">MKPLISICIPNYNHGSLLKQTLDAVFNQDLTDVEVIISDNASTDASLDVINQFKHKTQLTLLQQPQTVSMSAHWNKVVQAAKGQWVIMLCADDLLLADSISRLKNIAKSNQVQAIFFEYDFLINDIRTPKTAFYQDNVIIPGSAQSEIFLKSNNFPLTACMFQKQLLQDIGWFDQTKNFCTDWHAWLNMSAIAKQVAYVKAPLFLYRKHEENETNRCVQQLIALDEVIAMKDEFIEKYQLSNVNLIRGVILNSLKLANRYRDEMHNNGLLKEAAFYQEKISELENKLSQITIDKPELPSGSAPYAPPAGSILLNA</sequence>
<evidence type="ECO:0000313" key="3">
    <source>
        <dbReference type="EMBL" id="MDR8524508.1"/>
    </source>
</evidence>
<dbReference type="Pfam" id="PF00535">
    <property type="entry name" value="Glycos_transf_2"/>
    <property type="match status" value="1"/>
</dbReference>
<keyword evidence="3" id="KW-0808">Transferase</keyword>
<evidence type="ECO:0000313" key="6">
    <source>
        <dbReference type="Proteomes" id="UP001271263"/>
    </source>
</evidence>
<dbReference type="EC" id="2.4.-.-" evidence="3"/>
<dbReference type="RefSeq" id="WP_310655079.1">
    <property type="nucleotide sequence ID" value="NZ_JAPMLA010000008.1"/>
</dbReference>
<dbReference type="SUPFAM" id="SSF53448">
    <property type="entry name" value="Nucleotide-diphospho-sugar transferases"/>
    <property type="match status" value="1"/>
</dbReference>
<comment type="caution">
    <text evidence="3">The sequence shown here is derived from an EMBL/GenBank/DDBJ whole genome shotgun (WGS) entry which is preliminary data.</text>
</comment>
<keyword evidence="3" id="KW-0328">Glycosyltransferase</keyword>
<dbReference type="Proteomes" id="UP001259340">
    <property type="component" value="Unassembled WGS sequence"/>
</dbReference>
<dbReference type="EMBL" id="JAPMLE010000001">
    <property type="protein sequence ID" value="MDR8524508.1"/>
    <property type="molecule type" value="Genomic_DNA"/>
</dbReference>
<evidence type="ECO:0000259" key="2">
    <source>
        <dbReference type="Pfam" id="PF00535"/>
    </source>
</evidence>
<keyword evidence="6" id="KW-1185">Reference proteome</keyword>
<dbReference type="PANTHER" id="PTHR43685">
    <property type="entry name" value="GLYCOSYLTRANSFERASE"/>
    <property type="match status" value="1"/>
</dbReference>
<feature type="domain" description="Glycosyltransferase 2-like" evidence="2">
    <location>
        <begin position="6"/>
        <end position="120"/>
    </location>
</feature>
<dbReference type="PANTHER" id="PTHR43685:SF2">
    <property type="entry name" value="GLYCOSYLTRANSFERASE 2-LIKE DOMAIN-CONTAINING PROTEIN"/>
    <property type="match status" value="1"/>
</dbReference>
<dbReference type="InterPro" id="IPR029044">
    <property type="entry name" value="Nucleotide-diphossugar_trans"/>
</dbReference>
<dbReference type="Proteomes" id="UP001271263">
    <property type="component" value="Unassembled WGS sequence"/>
</dbReference>
<dbReference type="InterPro" id="IPR050834">
    <property type="entry name" value="Glycosyltransf_2"/>
</dbReference>
<accession>A0AAW8NS09</accession>
<evidence type="ECO:0000313" key="4">
    <source>
        <dbReference type="EMBL" id="MDW4822590.1"/>
    </source>
</evidence>
<reference evidence="4 6" key="1">
    <citation type="journal article" date="2022" name="bioRxiv">
        <title>Prophages regulate Shewanella fidelis 3313 motility and biofilm formation: implications for gut colonization dynamics in Ciona robusta.</title>
        <authorList>
            <person name="Natarajan O."/>
            <person name="Gibboney S.L."/>
            <person name="Young M.N."/>
            <person name="Lim S.J."/>
            <person name="Pluta N."/>
            <person name="Atkinson C.G."/>
            <person name="Leigh B.A."/>
            <person name="Liberti A."/>
            <person name="Kees E.D."/>
            <person name="Breitbart M."/>
            <person name="Gralnick J.A."/>
            <person name="Dishaw L.J."/>
        </authorList>
    </citation>
    <scope>NUCLEOTIDE SEQUENCE [LARGE SCALE GENOMIC DNA]</scope>
    <source>
        <strain evidence="4 6">JG4066</strain>
    </source>
</reference>
<organism evidence="3 5">
    <name type="scientific">Shewanella fidelis</name>
    <dbReference type="NCBI Taxonomy" id="173509"/>
    <lineage>
        <taxon>Bacteria</taxon>
        <taxon>Pseudomonadati</taxon>
        <taxon>Pseudomonadota</taxon>
        <taxon>Gammaproteobacteria</taxon>
        <taxon>Alteromonadales</taxon>
        <taxon>Shewanellaceae</taxon>
        <taxon>Shewanella</taxon>
    </lineage>
</organism>
<feature type="coiled-coil region" evidence="1">
    <location>
        <begin position="266"/>
        <end position="293"/>
    </location>
</feature>
<evidence type="ECO:0000256" key="1">
    <source>
        <dbReference type="SAM" id="Coils"/>
    </source>
</evidence>
<gene>
    <name evidence="3" type="ORF">OS133_12815</name>
    <name evidence="4" type="ORF">OS134_00675</name>
</gene>
<proteinExistence type="predicted"/>
<dbReference type="EMBL" id="JAPMLD010000001">
    <property type="protein sequence ID" value="MDW4822590.1"/>
    <property type="molecule type" value="Genomic_DNA"/>
</dbReference>
<keyword evidence="1" id="KW-0175">Coiled coil</keyword>
<dbReference type="InterPro" id="IPR001173">
    <property type="entry name" value="Glyco_trans_2-like"/>
</dbReference>